<accession>K9YPP7</accession>
<evidence type="ECO:0000313" key="4">
    <source>
        <dbReference type="Proteomes" id="UP000010482"/>
    </source>
</evidence>
<feature type="domain" description="Beta-lactamase class A catalytic" evidence="2">
    <location>
        <begin position="84"/>
        <end position="293"/>
    </location>
</feature>
<dbReference type="InterPro" id="IPR045155">
    <property type="entry name" value="Beta-lactam_cat"/>
</dbReference>
<dbReference type="InterPro" id="IPR000871">
    <property type="entry name" value="Beta-lactam_class-A"/>
</dbReference>
<dbReference type="PANTHER" id="PTHR35333:SF4">
    <property type="entry name" value="SLR0121 PROTEIN"/>
    <property type="match status" value="1"/>
</dbReference>
<name>K9YPP7_DACS8</name>
<dbReference type="GO" id="GO:0046677">
    <property type="term" value="P:response to antibiotic"/>
    <property type="evidence" value="ECO:0007669"/>
    <property type="project" value="InterPro"/>
</dbReference>
<dbReference type="Proteomes" id="UP000010482">
    <property type="component" value="Chromosome"/>
</dbReference>
<keyword evidence="4" id="KW-1185">Reference proteome</keyword>
<dbReference type="KEGG" id="dsl:Dacsa_0088"/>
<dbReference type="InterPro" id="IPR012338">
    <property type="entry name" value="Beta-lactam/transpept-like"/>
</dbReference>
<protein>
    <submittedName>
        <fullName evidence="3">Beta-lactamase class A</fullName>
    </submittedName>
</protein>
<feature type="region of interest" description="Disordered" evidence="1">
    <location>
        <begin position="32"/>
        <end position="57"/>
    </location>
</feature>
<dbReference type="PATRIC" id="fig|13035.3.peg.98"/>
<dbReference type="SUPFAM" id="SSF56601">
    <property type="entry name" value="beta-lactamase/transpeptidase-like"/>
    <property type="match status" value="1"/>
</dbReference>
<evidence type="ECO:0000256" key="1">
    <source>
        <dbReference type="SAM" id="MobiDB-lite"/>
    </source>
</evidence>
<dbReference type="GO" id="GO:0008800">
    <property type="term" value="F:beta-lactamase activity"/>
    <property type="evidence" value="ECO:0007669"/>
    <property type="project" value="InterPro"/>
</dbReference>
<dbReference type="Gene3D" id="3.40.710.10">
    <property type="entry name" value="DD-peptidase/beta-lactamase superfamily"/>
    <property type="match status" value="1"/>
</dbReference>
<dbReference type="AlphaFoldDB" id="K9YPP7"/>
<dbReference type="RefSeq" id="WP_015227919.1">
    <property type="nucleotide sequence ID" value="NC_019780.1"/>
</dbReference>
<sequence>MLVVRLMILAVGTGAIAGTILSFINPEKYVSQPSPPATEITKPVGESPPSPPPPPVLPLDQEAMTLKQTLQRLGSEQSQLNPGAFIVDLDSGEYVSLQGEKAFSAASMIKVPILIAFFHAWDEGKLKLDERLTMTEEVKAGGSGNMQYEAVGTEYLALETAAKMIIISDNTATNMIIKRLGGKEALNQLFAEWGLEQTRLRNPLPDLEGTNTTSPKELVELLAKLNQGKLVSARSRDPIFRIMRETKTRTLLPQGLGEGASIAHKTGDIGSLVGDVGIIDRPSGKRYLAAIMVERPHNDRAANELIRQFSRETYQYFQNREQNSFIE</sequence>
<reference evidence="3" key="1">
    <citation type="submission" date="2012-04" db="EMBL/GenBank/DDBJ databases">
        <title>Finished genome of Dactylococcopsis salina PCC 8305.</title>
        <authorList>
            <consortium name="US DOE Joint Genome Institute"/>
            <person name="Gugger M."/>
            <person name="Coursin T."/>
            <person name="Rippka R."/>
            <person name="Tandeau De Marsac N."/>
            <person name="Huntemann M."/>
            <person name="Wei C.-L."/>
            <person name="Han J."/>
            <person name="Detter J.C."/>
            <person name="Han C."/>
            <person name="Tapia R."/>
            <person name="Daligault H."/>
            <person name="Chen A."/>
            <person name="Krypides N."/>
            <person name="Mavromatis K."/>
            <person name="Markowitz V."/>
            <person name="Szeto E."/>
            <person name="Ivanova N."/>
            <person name="Ovchinnikova G."/>
            <person name="Pagani I."/>
            <person name="Pati A."/>
            <person name="Goodwin L."/>
            <person name="Peters L."/>
            <person name="Pitluck S."/>
            <person name="Woyke T."/>
            <person name="Kerfeld C."/>
        </authorList>
    </citation>
    <scope>NUCLEOTIDE SEQUENCE [LARGE SCALE GENOMIC DNA]</scope>
    <source>
        <strain evidence="3">PCC 8305</strain>
    </source>
</reference>
<dbReference type="PANTHER" id="PTHR35333">
    <property type="entry name" value="BETA-LACTAMASE"/>
    <property type="match status" value="1"/>
</dbReference>
<gene>
    <name evidence="3" type="ORF">Dacsa_0088</name>
</gene>
<feature type="compositionally biased region" description="Pro residues" evidence="1">
    <location>
        <begin position="46"/>
        <end position="57"/>
    </location>
</feature>
<dbReference type="STRING" id="13035.Dacsa_0088"/>
<organism evidence="3 4">
    <name type="scientific">Dactylococcopsis salina (strain PCC 8305)</name>
    <name type="common">Myxobactron salinum</name>
    <dbReference type="NCBI Taxonomy" id="13035"/>
    <lineage>
        <taxon>Bacteria</taxon>
        <taxon>Bacillati</taxon>
        <taxon>Cyanobacteriota</taxon>
        <taxon>Cyanophyceae</taxon>
        <taxon>Nodosilineales</taxon>
        <taxon>Cymatolegaceae</taxon>
        <taxon>Dactylococcopsis</taxon>
    </lineage>
</organism>
<dbReference type="GO" id="GO:0030655">
    <property type="term" value="P:beta-lactam antibiotic catabolic process"/>
    <property type="evidence" value="ECO:0007669"/>
    <property type="project" value="InterPro"/>
</dbReference>
<dbReference type="EMBL" id="CP003944">
    <property type="protein sequence ID" value="AFZ48906.1"/>
    <property type="molecule type" value="Genomic_DNA"/>
</dbReference>
<dbReference type="Pfam" id="PF13354">
    <property type="entry name" value="Beta-lactamase2"/>
    <property type="match status" value="1"/>
</dbReference>
<proteinExistence type="predicted"/>
<dbReference type="HOGENOM" id="CLU_031960_1_2_3"/>
<evidence type="ECO:0000259" key="2">
    <source>
        <dbReference type="Pfam" id="PF13354"/>
    </source>
</evidence>
<dbReference type="eggNOG" id="COG2367">
    <property type="taxonomic scope" value="Bacteria"/>
</dbReference>
<evidence type="ECO:0000313" key="3">
    <source>
        <dbReference type="EMBL" id="AFZ48906.1"/>
    </source>
</evidence>